<reference evidence="1 3" key="2">
    <citation type="journal article" date="2018" name="Plant J.">
        <title>The Physcomitrella patens chromosome-scale assembly reveals moss genome structure and evolution.</title>
        <authorList>
            <person name="Lang D."/>
            <person name="Ullrich K.K."/>
            <person name="Murat F."/>
            <person name="Fuchs J."/>
            <person name="Jenkins J."/>
            <person name="Haas F.B."/>
            <person name="Piednoel M."/>
            <person name="Gundlach H."/>
            <person name="Van Bel M."/>
            <person name="Meyberg R."/>
            <person name="Vives C."/>
            <person name="Morata J."/>
            <person name="Symeonidi A."/>
            <person name="Hiss M."/>
            <person name="Muchero W."/>
            <person name="Kamisugi Y."/>
            <person name="Saleh O."/>
            <person name="Blanc G."/>
            <person name="Decker E.L."/>
            <person name="van Gessel N."/>
            <person name="Grimwood J."/>
            <person name="Hayes R.D."/>
            <person name="Graham S.W."/>
            <person name="Gunter L.E."/>
            <person name="McDaniel S.F."/>
            <person name="Hoernstein S.N.W."/>
            <person name="Larsson A."/>
            <person name="Li F.W."/>
            <person name="Perroud P.F."/>
            <person name="Phillips J."/>
            <person name="Ranjan P."/>
            <person name="Rokshar D.S."/>
            <person name="Rothfels C.J."/>
            <person name="Schneider L."/>
            <person name="Shu S."/>
            <person name="Stevenson D.W."/>
            <person name="Thummler F."/>
            <person name="Tillich M."/>
            <person name="Villarreal Aguilar J.C."/>
            <person name="Widiez T."/>
            <person name="Wong G.K."/>
            <person name="Wymore A."/>
            <person name="Zhang Y."/>
            <person name="Zimmer A.D."/>
            <person name="Quatrano R.S."/>
            <person name="Mayer K.F.X."/>
            <person name="Goodstein D."/>
            <person name="Casacuberta J.M."/>
            <person name="Vandepoele K."/>
            <person name="Reski R."/>
            <person name="Cuming A.C."/>
            <person name="Tuskan G.A."/>
            <person name="Maumus F."/>
            <person name="Salse J."/>
            <person name="Schmutz J."/>
            <person name="Rensing S.A."/>
        </authorList>
    </citation>
    <scope>NUCLEOTIDE SEQUENCE [LARGE SCALE GENOMIC DNA]</scope>
    <source>
        <strain evidence="2 3">cv. Gransden 2004</strain>
    </source>
</reference>
<dbReference type="EnsemblPlants" id="Pp3c13_14130V3.1">
    <property type="protein sequence ID" value="PAC:32931461.CDS.1"/>
    <property type="gene ID" value="Pp3c13_14130"/>
</dbReference>
<dbReference type="InParanoid" id="A0A2K1JLU3"/>
<evidence type="ECO:0000313" key="1">
    <source>
        <dbReference type="EMBL" id="PNR42515.1"/>
    </source>
</evidence>
<dbReference type="PaxDb" id="3218-PP1S158_6V6.1"/>
<gene>
    <name evidence="1" type="ORF">PHYPA_017345</name>
</gene>
<reference evidence="1 3" key="1">
    <citation type="journal article" date="2008" name="Science">
        <title>The Physcomitrella genome reveals evolutionary insights into the conquest of land by plants.</title>
        <authorList>
            <person name="Rensing S."/>
            <person name="Lang D."/>
            <person name="Zimmer A."/>
            <person name="Terry A."/>
            <person name="Salamov A."/>
            <person name="Shapiro H."/>
            <person name="Nishiyama T."/>
            <person name="Perroud P.-F."/>
            <person name="Lindquist E."/>
            <person name="Kamisugi Y."/>
            <person name="Tanahashi T."/>
            <person name="Sakakibara K."/>
            <person name="Fujita T."/>
            <person name="Oishi K."/>
            <person name="Shin-I T."/>
            <person name="Kuroki Y."/>
            <person name="Toyoda A."/>
            <person name="Suzuki Y."/>
            <person name="Hashimoto A."/>
            <person name="Yamaguchi K."/>
            <person name="Sugano A."/>
            <person name="Kohara Y."/>
            <person name="Fujiyama A."/>
            <person name="Anterola A."/>
            <person name="Aoki S."/>
            <person name="Ashton N."/>
            <person name="Barbazuk W.B."/>
            <person name="Barker E."/>
            <person name="Bennetzen J."/>
            <person name="Bezanilla M."/>
            <person name="Blankenship R."/>
            <person name="Cho S.H."/>
            <person name="Dutcher S."/>
            <person name="Estelle M."/>
            <person name="Fawcett J.A."/>
            <person name="Gundlach H."/>
            <person name="Hanada K."/>
            <person name="Heyl A."/>
            <person name="Hicks K.A."/>
            <person name="Hugh J."/>
            <person name="Lohr M."/>
            <person name="Mayer K."/>
            <person name="Melkozernov A."/>
            <person name="Murata T."/>
            <person name="Nelson D."/>
            <person name="Pils B."/>
            <person name="Prigge M."/>
            <person name="Reiss B."/>
            <person name="Renner T."/>
            <person name="Rombauts S."/>
            <person name="Rushton P."/>
            <person name="Sanderfoot A."/>
            <person name="Schween G."/>
            <person name="Shiu S.-H."/>
            <person name="Stueber K."/>
            <person name="Theodoulou F.L."/>
            <person name="Tu H."/>
            <person name="Van de Peer Y."/>
            <person name="Verrier P.J."/>
            <person name="Waters E."/>
            <person name="Wood A."/>
            <person name="Yang L."/>
            <person name="Cove D."/>
            <person name="Cuming A."/>
            <person name="Hasebe M."/>
            <person name="Lucas S."/>
            <person name="Mishler D.B."/>
            <person name="Reski R."/>
            <person name="Grigoriev I."/>
            <person name="Quatrano R.S."/>
            <person name="Boore J.L."/>
        </authorList>
    </citation>
    <scope>NUCLEOTIDE SEQUENCE [LARGE SCALE GENOMIC DNA]</scope>
    <source>
        <strain evidence="2 3">cv. Gransden 2004</strain>
    </source>
</reference>
<dbReference type="AlphaFoldDB" id="A0A2K1JLU3"/>
<keyword evidence="3" id="KW-1185">Reference proteome</keyword>
<organism evidence="1">
    <name type="scientific">Physcomitrium patens</name>
    <name type="common">Spreading-leaved earth moss</name>
    <name type="synonym">Physcomitrella patens</name>
    <dbReference type="NCBI Taxonomy" id="3218"/>
    <lineage>
        <taxon>Eukaryota</taxon>
        <taxon>Viridiplantae</taxon>
        <taxon>Streptophyta</taxon>
        <taxon>Embryophyta</taxon>
        <taxon>Bryophyta</taxon>
        <taxon>Bryophytina</taxon>
        <taxon>Bryopsida</taxon>
        <taxon>Funariidae</taxon>
        <taxon>Funariales</taxon>
        <taxon>Funariaceae</taxon>
        <taxon>Physcomitrium</taxon>
    </lineage>
</organism>
<accession>A0A2K1JLU3</accession>
<proteinExistence type="predicted"/>
<sequence length="87" mass="9094">MGWFATAASASTTAGLTHGLAGASFGSATRGAAAAAFGKVSGCSFLLRRKCIAGAFLLELFRLHQPIQGGQQHPFVDCVYFFVVVRL</sequence>
<dbReference type="EMBL" id="ABEU02000013">
    <property type="protein sequence ID" value="PNR42515.1"/>
    <property type="molecule type" value="Genomic_DNA"/>
</dbReference>
<dbReference type="Gramene" id="Pp3c13_14130V3.1">
    <property type="protein sequence ID" value="PAC:32931461.CDS.1"/>
    <property type="gene ID" value="Pp3c13_14130"/>
</dbReference>
<protein>
    <submittedName>
        <fullName evidence="1 2">Uncharacterized protein</fullName>
    </submittedName>
</protein>
<dbReference type="Proteomes" id="UP000006727">
    <property type="component" value="Chromosome 13"/>
</dbReference>
<name>A0A2K1JLU3_PHYPA</name>
<reference evidence="2" key="3">
    <citation type="submission" date="2020-12" db="UniProtKB">
        <authorList>
            <consortium name="EnsemblPlants"/>
        </authorList>
    </citation>
    <scope>IDENTIFICATION</scope>
</reference>
<evidence type="ECO:0000313" key="3">
    <source>
        <dbReference type="Proteomes" id="UP000006727"/>
    </source>
</evidence>
<evidence type="ECO:0000313" key="2">
    <source>
        <dbReference type="EnsemblPlants" id="PAC:32931461.CDS.1"/>
    </source>
</evidence>